<reference evidence="3" key="1">
    <citation type="submission" date="2020-04" db="EMBL/GenBank/DDBJ databases">
        <authorList>
            <person name="Alioto T."/>
            <person name="Alioto T."/>
            <person name="Gomez Garrido J."/>
        </authorList>
    </citation>
    <scope>NUCLEOTIDE SEQUENCE</scope>
    <source>
        <strain evidence="3">A484AB</strain>
    </source>
</reference>
<feature type="compositionally biased region" description="Basic and acidic residues" evidence="2">
    <location>
        <begin position="57"/>
        <end position="74"/>
    </location>
</feature>
<feature type="compositionally biased region" description="Polar residues" evidence="2">
    <location>
        <begin position="42"/>
        <end position="56"/>
    </location>
</feature>
<keyword evidence="1" id="KW-0175">Coiled coil</keyword>
<proteinExistence type="predicted"/>
<keyword evidence="4" id="KW-1185">Reference proteome</keyword>
<organism evidence="3 4">
    <name type="scientific">Paramuricea clavata</name>
    <name type="common">Red gorgonian</name>
    <name type="synonym">Violescent sea-whip</name>
    <dbReference type="NCBI Taxonomy" id="317549"/>
    <lineage>
        <taxon>Eukaryota</taxon>
        <taxon>Metazoa</taxon>
        <taxon>Cnidaria</taxon>
        <taxon>Anthozoa</taxon>
        <taxon>Octocorallia</taxon>
        <taxon>Malacalcyonacea</taxon>
        <taxon>Plexauridae</taxon>
        <taxon>Paramuricea</taxon>
    </lineage>
</organism>
<dbReference type="OrthoDB" id="10255522at2759"/>
<dbReference type="SUPFAM" id="SSF57997">
    <property type="entry name" value="Tropomyosin"/>
    <property type="match status" value="1"/>
</dbReference>
<sequence>MGTGIVTDEILPPLKHQGVEGRVRYLVLLHPIHDTNHKDGNNADTSDQNPSTQQSDPSRETKGNEEAPQEERIRITTTHFALDFMKGLEIGKISEKLDHLSEENKKLREKLKKFKEDNAALNQTIGSLQDRNQKQEETIRDLESFQEKLQKDLENVKKEKEQLRIEFSEKNETLTEQLEALTKDFEAVENENKELKRSLEELTTSNNSLKQDINSIKKEMGNLKAGHKKICEKLECKEARLALGQIAWLLEAEIWKAVLPDKTMGKTGILFSMKRWLKKNTSSPEVIAAQKRWDDLKRTLKWDEDDHTDALKCLKELRKEDAHPENVDLEVARKQLIEGNHVAEMDKKTCEDIIDMIVTARELNNSK</sequence>
<name>A0A6S7FMY5_PARCT</name>
<gene>
    <name evidence="3" type="ORF">PACLA_8A024009</name>
</gene>
<feature type="region of interest" description="Disordered" evidence="2">
    <location>
        <begin position="35"/>
        <end position="74"/>
    </location>
</feature>
<dbReference type="Proteomes" id="UP001152795">
    <property type="component" value="Unassembled WGS sequence"/>
</dbReference>
<feature type="coiled-coil region" evidence="1">
    <location>
        <begin position="90"/>
        <end position="226"/>
    </location>
</feature>
<dbReference type="AlphaFoldDB" id="A0A6S7FMY5"/>
<accession>A0A6S7FMY5</accession>
<comment type="caution">
    <text evidence="3">The sequence shown here is derived from an EMBL/GenBank/DDBJ whole genome shotgun (WGS) entry which is preliminary data.</text>
</comment>
<dbReference type="EMBL" id="CACRXK020000356">
    <property type="protein sequence ID" value="CAB3981125.1"/>
    <property type="molecule type" value="Genomic_DNA"/>
</dbReference>
<evidence type="ECO:0000313" key="3">
    <source>
        <dbReference type="EMBL" id="CAB3981125.1"/>
    </source>
</evidence>
<protein>
    <submittedName>
        <fullName evidence="3">Uncharacterized protein</fullName>
    </submittedName>
</protein>
<evidence type="ECO:0000256" key="2">
    <source>
        <dbReference type="SAM" id="MobiDB-lite"/>
    </source>
</evidence>
<dbReference type="Gene3D" id="1.10.287.1490">
    <property type="match status" value="1"/>
</dbReference>
<evidence type="ECO:0000313" key="4">
    <source>
        <dbReference type="Proteomes" id="UP001152795"/>
    </source>
</evidence>
<evidence type="ECO:0000256" key="1">
    <source>
        <dbReference type="SAM" id="Coils"/>
    </source>
</evidence>